<feature type="region of interest" description="Disordered" evidence="1">
    <location>
        <begin position="79"/>
        <end position="144"/>
    </location>
</feature>
<dbReference type="RefSeq" id="WP_107581354.1">
    <property type="nucleotide sequence ID" value="NZ_JAERMS010000029.1"/>
</dbReference>
<dbReference type="PROSITE" id="PS00018">
    <property type="entry name" value="EF_HAND_1"/>
    <property type="match status" value="1"/>
</dbReference>
<name>A0ABS3M6R2_9BACT</name>
<evidence type="ECO:0000313" key="3">
    <source>
        <dbReference type="Proteomes" id="UP000664265"/>
    </source>
</evidence>
<gene>
    <name evidence="2" type="ORF">JHU38_08755</name>
</gene>
<dbReference type="EMBL" id="JAERMS010000029">
    <property type="protein sequence ID" value="MBO1363855.1"/>
    <property type="molecule type" value="Genomic_DNA"/>
</dbReference>
<evidence type="ECO:0000313" key="2">
    <source>
        <dbReference type="EMBL" id="MBO1363855.1"/>
    </source>
</evidence>
<dbReference type="PROSITE" id="PS51257">
    <property type="entry name" value="PROKAR_LIPOPROTEIN"/>
    <property type="match status" value="1"/>
</dbReference>
<organism evidence="2 3">
    <name type="scientific">Prevotella illustrans</name>
    <dbReference type="NCBI Taxonomy" id="2800387"/>
    <lineage>
        <taxon>Bacteria</taxon>
        <taxon>Pseudomonadati</taxon>
        <taxon>Bacteroidota</taxon>
        <taxon>Bacteroidia</taxon>
        <taxon>Bacteroidales</taxon>
        <taxon>Prevotellaceae</taxon>
        <taxon>Prevotella</taxon>
    </lineage>
</organism>
<comment type="caution">
    <text evidence="2">The sequence shown here is derived from an EMBL/GenBank/DDBJ whole genome shotgun (WGS) entry which is preliminary data.</text>
</comment>
<protein>
    <recommendedName>
        <fullName evidence="4">Glycine zipper domain-containing protein</fullName>
    </recommendedName>
</protein>
<evidence type="ECO:0000256" key="1">
    <source>
        <dbReference type="SAM" id="MobiDB-lite"/>
    </source>
</evidence>
<sequence>MNKGIIAVMSAALLVSGCGTYTGQGAYAGSTLGSILGSAIGGLSDGPRGSDVGTIVGMVGGAVVGAAIGNAADRQAEAEMAEHREAVKRRRADRDRYDYDRRQPQTDRSSDSYDSGFDPSNSGDDRIYDFDSPDYTGDYSAQKPVETYPRRSNVDERADTYRYTPDIEIRNARIVDGNQDKVISRGELCKVIFEVFNRGNTTLYDLQPTVVEANGNRHLYISPSVHVEKLQPGKGIRYTAMVKADNRLRDGMAKICVSVLQGAKSISKVCEFNVPTRK</sequence>
<accession>A0ABS3M6R2</accession>
<reference evidence="2 3" key="1">
    <citation type="submission" date="2021-01" db="EMBL/GenBank/DDBJ databases">
        <title>Prevotella A2931 sp. nov.</title>
        <authorList>
            <person name="Buhl M."/>
            <person name="Oberhettinger P."/>
        </authorList>
    </citation>
    <scope>NUCLEOTIDE SEQUENCE [LARGE SCALE GENOMIC DNA]</scope>
    <source>
        <strain evidence="2 3">A2931</strain>
    </source>
</reference>
<keyword evidence="3" id="KW-1185">Reference proteome</keyword>
<dbReference type="InterPro" id="IPR018247">
    <property type="entry name" value="EF_Hand_1_Ca_BS"/>
</dbReference>
<feature type="compositionally biased region" description="Basic and acidic residues" evidence="1">
    <location>
        <begin position="92"/>
        <end position="111"/>
    </location>
</feature>
<dbReference type="Proteomes" id="UP000664265">
    <property type="component" value="Unassembled WGS sequence"/>
</dbReference>
<proteinExistence type="predicted"/>
<evidence type="ECO:0008006" key="4">
    <source>
        <dbReference type="Google" id="ProtNLM"/>
    </source>
</evidence>